<dbReference type="PANTHER" id="PTHR43309">
    <property type="entry name" value="5-OXOPROLINASE SUBUNIT C"/>
    <property type="match status" value="1"/>
</dbReference>
<dbReference type="GO" id="GO:0016787">
    <property type="term" value="F:hydrolase activity"/>
    <property type="evidence" value="ECO:0007669"/>
    <property type="project" value="UniProtKB-KW"/>
</dbReference>
<evidence type="ECO:0000256" key="2">
    <source>
        <dbReference type="ARBA" id="ARBA00022801"/>
    </source>
</evidence>
<dbReference type="Pfam" id="PF02682">
    <property type="entry name" value="CT_C_D"/>
    <property type="match status" value="1"/>
</dbReference>
<feature type="domain" description="Carboxyltransferase" evidence="5">
    <location>
        <begin position="294"/>
        <end position="577"/>
    </location>
</feature>
<dbReference type="AlphaFoldDB" id="A0A840DH58"/>
<dbReference type="SUPFAM" id="SSF50891">
    <property type="entry name" value="Cyclophilin-like"/>
    <property type="match status" value="2"/>
</dbReference>
<dbReference type="GO" id="GO:0005524">
    <property type="term" value="F:ATP binding"/>
    <property type="evidence" value="ECO:0007669"/>
    <property type="project" value="UniProtKB-KW"/>
</dbReference>
<evidence type="ECO:0000256" key="3">
    <source>
        <dbReference type="ARBA" id="ARBA00022840"/>
    </source>
</evidence>
<name>A0A840DH58_9MICO</name>
<feature type="domain" description="Carboxyltransferase" evidence="4">
    <location>
        <begin position="13"/>
        <end position="204"/>
    </location>
</feature>
<keyword evidence="3" id="KW-0067">ATP-binding</keyword>
<dbReference type="SUPFAM" id="SSF160467">
    <property type="entry name" value="PH0987 N-terminal domain-like"/>
    <property type="match status" value="1"/>
</dbReference>
<protein>
    <submittedName>
        <fullName evidence="6">KipI family sensor histidine kinase inhibitor</fullName>
    </submittedName>
</protein>
<dbReference type="InterPro" id="IPR052708">
    <property type="entry name" value="PxpC"/>
</dbReference>
<dbReference type="PANTHER" id="PTHR43309:SF3">
    <property type="entry name" value="5-OXOPROLINASE SUBUNIT C"/>
    <property type="match status" value="1"/>
</dbReference>
<comment type="caution">
    <text evidence="6">The sequence shown here is derived from an EMBL/GenBank/DDBJ whole genome shotgun (WGS) entry which is preliminary data.</text>
</comment>
<gene>
    <name evidence="6" type="ORF">F5897_000321</name>
</gene>
<organism evidence="6 7">
    <name type="scientific">Canibacter oris</name>
    <dbReference type="NCBI Taxonomy" id="1365628"/>
    <lineage>
        <taxon>Bacteria</taxon>
        <taxon>Bacillati</taxon>
        <taxon>Actinomycetota</taxon>
        <taxon>Actinomycetes</taxon>
        <taxon>Micrococcales</taxon>
        <taxon>Microbacteriaceae</taxon>
        <taxon>Canibacter</taxon>
    </lineage>
</organism>
<reference evidence="6" key="1">
    <citation type="submission" date="2020-08" db="EMBL/GenBank/DDBJ databases">
        <title>Sequencing the genomes of 1000 actinobacteria strains.</title>
        <authorList>
            <person name="Klenk H.-P."/>
        </authorList>
    </citation>
    <scope>NUCLEOTIDE SEQUENCE [LARGE SCALE GENOMIC DNA]</scope>
    <source>
        <strain evidence="6">DSM 27064</strain>
    </source>
</reference>
<dbReference type="InterPro" id="IPR029000">
    <property type="entry name" value="Cyclophilin-like_dom_sf"/>
</dbReference>
<dbReference type="SMART" id="SM00796">
    <property type="entry name" value="AHS1"/>
    <property type="match status" value="1"/>
</dbReference>
<dbReference type="InterPro" id="IPR003833">
    <property type="entry name" value="CT_C_D"/>
</dbReference>
<evidence type="ECO:0000256" key="1">
    <source>
        <dbReference type="ARBA" id="ARBA00022741"/>
    </source>
</evidence>
<dbReference type="RefSeq" id="WP_183304247.1">
    <property type="nucleotide sequence ID" value="NZ_JACIFD010000003.1"/>
</dbReference>
<evidence type="ECO:0000259" key="4">
    <source>
        <dbReference type="SMART" id="SM00796"/>
    </source>
</evidence>
<evidence type="ECO:0000313" key="7">
    <source>
        <dbReference type="Proteomes" id="UP000571183"/>
    </source>
</evidence>
<dbReference type="Gene3D" id="2.40.100.10">
    <property type="entry name" value="Cyclophilin-like"/>
    <property type="match status" value="2"/>
</dbReference>
<dbReference type="Gene3D" id="3.30.1360.40">
    <property type="match status" value="1"/>
</dbReference>
<keyword evidence="2" id="KW-0378">Hydrolase</keyword>
<keyword evidence="7" id="KW-1185">Reference proteome</keyword>
<proteinExistence type="predicted"/>
<evidence type="ECO:0000313" key="6">
    <source>
        <dbReference type="EMBL" id="MBB4071033.1"/>
    </source>
</evidence>
<dbReference type="Pfam" id="PF02626">
    <property type="entry name" value="CT_A_B"/>
    <property type="match status" value="1"/>
</dbReference>
<accession>A0A840DH58</accession>
<dbReference type="SMART" id="SM00797">
    <property type="entry name" value="AHS2"/>
    <property type="match status" value="1"/>
</dbReference>
<keyword evidence="1" id="KW-0547">Nucleotide-binding</keyword>
<evidence type="ECO:0000259" key="5">
    <source>
        <dbReference type="SMART" id="SM00797"/>
    </source>
</evidence>
<sequence length="602" mass="62028">MSGQNSAAAGAPQRILPCGETALLLEYVDLPAALAHYEALAAAQLPGVLELVPAARTVLVLFDPGSTTLQALLAAIRGTAAATGGTQREGREVVLDVVYDGADLREAAAATGCSVAELVRWHEQSEWRAAFAGFAPGFVYCINTTQPWQFPRRDTPRPRIPAGAVAVAGEFGAVYPRQSPGGWQLLGTTTAELWDTGREQPALLQPGDRVRYRAVRAAIVAGAAAAQTRRASGQRAEQAERAEMQRAAAEQAEIQAVAATQASATETAAQGVFEVVRPGLQLLLQDAGRPGYRGLGVGAAGAADLPRLRAANQAVGNDPHALALEVTVGGALLRVKVRTLVSWAGDDTAAMLLRHDTPATPERLAPGRAYTVEPGDELEIAVFTAGLRGYLAVRGGFRAARLLGSAATDTLAGLGPAPLQAGDFVAVADPPAAGIVAPVKSALPELPRAGETVVLQAVLGPRDDWFTAAAIADFAAQSWEVTAAADRVGVRLRGKTALERRLVQELPSEGVVAGAIQVPADGQPVVFLADHPVTGGYPVVAVLTPAGLALAAQLAPGMRVRFELVPAAAVGASESGAGVPGRIAQEQVPNTAATELGAEVTQ</sequence>
<dbReference type="InterPro" id="IPR003778">
    <property type="entry name" value="CT_A_B"/>
</dbReference>
<dbReference type="EMBL" id="JACIFD010000003">
    <property type="protein sequence ID" value="MBB4071033.1"/>
    <property type="molecule type" value="Genomic_DNA"/>
</dbReference>
<dbReference type="Proteomes" id="UP000571183">
    <property type="component" value="Unassembled WGS sequence"/>
</dbReference>